<feature type="compositionally biased region" description="Pro residues" evidence="1">
    <location>
        <begin position="24"/>
        <end position="35"/>
    </location>
</feature>
<gene>
    <name evidence="2" type="ORF">AVDCRST_MAG05-3846</name>
</gene>
<feature type="compositionally biased region" description="Low complexity" evidence="1">
    <location>
        <begin position="1"/>
        <end position="23"/>
    </location>
</feature>
<protein>
    <submittedName>
        <fullName evidence="2">Uncharacterized protein</fullName>
    </submittedName>
</protein>
<feature type="non-terminal residue" evidence="2">
    <location>
        <position position="35"/>
    </location>
</feature>
<evidence type="ECO:0000256" key="1">
    <source>
        <dbReference type="SAM" id="MobiDB-lite"/>
    </source>
</evidence>
<feature type="region of interest" description="Disordered" evidence="1">
    <location>
        <begin position="1"/>
        <end position="35"/>
    </location>
</feature>
<organism evidence="2">
    <name type="scientific">uncultured Rubrobacteraceae bacterium</name>
    <dbReference type="NCBI Taxonomy" id="349277"/>
    <lineage>
        <taxon>Bacteria</taxon>
        <taxon>Bacillati</taxon>
        <taxon>Actinomycetota</taxon>
        <taxon>Rubrobacteria</taxon>
        <taxon>Rubrobacterales</taxon>
        <taxon>Rubrobacteraceae</taxon>
        <taxon>environmental samples</taxon>
    </lineage>
</organism>
<dbReference type="EMBL" id="CADCVM010000424">
    <property type="protein sequence ID" value="CAA9524486.1"/>
    <property type="molecule type" value="Genomic_DNA"/>
</dbReference>
<reference evidence="2" key="1">
    <citation type="submission" date="2020-02" db="EMBL/GenBank/DDBJ databases">
        <authorList>
            <person name="Meier V. D."/>
        </authorList>
    </citation>
    <scope>NUCLEOTIDE SEQUENCE</scope>
    <source>
        <strain evidence="2">AVDCRST_MAG05</strain>
    </source>
</reference>
<accession>A0A6J4TIM6</accession>
<name>A0A6J4TIM6_9ACTN</name>
<evidence type="ECO:0000313" key="2">
    <source>
        <dbReference type="EMBL" id="CAA9524486.1"/>
    </source>
</evidence>
<feature type="non-terminal residue" evidence="2">
    <location>
        <position position="1"/>
    </location>
</feature>
<sequence length="35" mass="3377">CRTPTGTGSSCSTATGSRTAPTRTGPPPSTPSAAR</sequence>
<proteinExistence type="predicted"/>
<dbReference type="AlphaFoldDB" id="A0A6J4TIM6"/>